<sequence length="17" mass="2093">MQIFAIPFFFCFEQPLN</sequence>
<evidence type="ECO:0000313" key="1">
    <source>
        <dbReference type="EMBL" id="MBX50458.1"/>
    </source>
</evidence>
<proteinExistence type="predicted"/>
<protein>
    <submittedName>
        <fullName evidence="1">Uncharacterized protein</fullName>
    </submittedName>
</protein>
<dbReference type="AlphaFoldDB" id="A0A2P2P6S9"/>
<name>A0A2P2P6S9_RHIMU</name>
<organism evidence="1">
    <name type="scientific">Rhizophora mucronata</name>
    <name type="common">Asiatic mangrove</name>
    <dbReference type="NCBI Taxonomy" id="61149"/>
    <lineage>
        <taxon>Eukaryota</taxon>
        <taxon>Viridiplantae</taxon>
        <taxon>Streptophyta</taxon>
        <taxon>Embryophyta</taxon>
        <taxon>Tracheophyta</taxon>
        <taxon>Spermatophyta</taxon>
        <taxon>Magnoliopsida</taxon>
        <taxon>eudicotyledons</taxon>
        <taxon>Gunneridae</taxon>
        <taxon>Pentapetalae</taxon>
        <taxon>rosids</taxon>
        <taxon>fabids</taxon>
        <taxon>Malpighiales</taxon>
        <taxon>Rhizophoraceae</taxon>
        <taxon>Rhizophora</taxon>
    </lineage>
</organism>
<reference evidence="1" key="1">
    <citation type="submission" date="2018-02" db="EMBL/GenBank/DDBJ databases">
        <title>Rhizophora mucronata_Transcriptome.</title>
        <authorList>
            <person name="Meera S.P."/>
            <person name="Sreeshan A."/>
            <person name="Augustine A."/>
        </authorList>
    </citation>
    <scope>NUCLEOTIDE SEQUENCE</scope>
    <source>
        <tissue evidence="1">Leaf</tissue>
    </source>
</reference>
<accession>A0A2P2P6S9</accession>
<dbReference type="EMBL" id="GGEC01069974">
    <property type="protein sequence ID" value="MBX50458.1"/>
    <property type="molecule type" value="Transcribed_RNA"/>
</dbReference>